<comment type="caution">
    <text evidence="1">The sequence shown here is derived from an EMBL/GenBank/DDBJ whole genome shotgun (WGS) entry which is preliminary data.</text>
</comment>
<dbReference type="SUPFAM" id="SSF54593">
    <property type="entry name" value="Glyoxalase/Bleomycin resistance protein/Dihydroxybiphenyl dioxygenase"/>
    <property type="match status" value="1"/>
</dbReference>
<dbReference type="AlphaFoldDB" id="A0A2N6UJT0"/>
<evidence type="ECO:0008006" key="3">
    <source>
        <dbReference type="Google" id="ProtNLM"/>
    </source>
</evidence>
<evidence type="ECO:0000313" key="2">
    <source>
        <dbReference type="Proteomes" id="UP000235658"/>
    </source>
</evidence>
<organism evidence="1 2">
    <name type="scientific">Anaerococcus hydrogenalis</name>
    <dbReference type="NCBI Taxonomy" id="33029"/>
    <lineage>
        <taxon>Bacteria</taxon>
        <taxon>Bacillati</taxon>
        <taxon>Bacillota</taxon>
        <taxon>Tissierellia</taxon>
        <taxon>Tissierellales</taxon>
        <taxon>Peptoniphilaceae</taxon>
        <taxon>Anaerococcus</taxon>
    </lineage>
</organism>
<sequence length="132" mass="15588">MAVGLSFKNGKCLEAIEYYCDIFDIEPPKKLIRYSDFEQYNFPLEVRDRIYNSKLEIYGNNVYLFDTTDDKHWVSGNNGRVVIETNSENLYKAYSKLQKESKVLMQPQKINKKLFTTLIDKYNVVWHIIATN</sequence>
<dbReference type="EMBL" id="PNHP01000002">
    <property type="protein sequence ID" value="PMC81999.1"/>
    <property type="molecule type" value="Genomic_DNA"/>
</dbReference>
<accession>A0A2N6UJT0</accession>
<reference evidence="1 2" key="1">
    <citation type="submission" date="2017-09" db="EMBL/GenBank/DDBJ databases">
        <title>Bacterial strain isolated from the female urinary microbiota.</title>
        <authorList>
            <person name="Thomas-White K."/>
            <person name="Kumar N."/>
            <person name="Forster S."/>
            <person name="Putonti C."/>
            <person name="Lawley T."/>
            <person name="Wolfe A.J."/>
        </authorList>
    </citation>
    <scope>NUCLEOTIDE SEQUENCE [LARGE SCALE GENOMIC DNA]</scope>
    <source>
        <strain evidence="1 2">UMB0204</strain>
    </source>
</reference>
<dbReference type="PANTHER" id="PTHR33990">
    <property type="entry name" value="PROTEIN YJDN-RELATED"/>
    <property type="match status" value="1"/>
</dbReference>
<dbReference type="Proteomes" id="UP000235658">
    <property type="component" value="Unassembled WGS sequence"/>
</dbReference>
<dbReference type="InterPro" id="IPR029068">
    <property type="entry name" value="Glyas_Bleomycin-R_OHBP_Dase"/>
</dbReference>
<evidence type="ECO:0000313" key="1">
    <source>
        <dbReference type="EMBL" id="PMC81999.1"/>
    </source>
</evidence>
<dbReference type="Gene3D" id="3.10.180.10">
    <property type="entry name" value="2,3-Dihydroxybiphenyl 1,2-Dioxygenase, domain 1"/>
    <property type="match status" value="1"/>
</dbReference>
<gene>
    <name evidence="1" type="ORF">CJ192_04410</name>
</gene>
<dbReference type="GeneID" id="84578421"/>
<proteinExistence type="predicted"/>
<name>A0A2N6UJT0_9FIRM</name>
<protein>
    <recommendedName>
        <fullName evidence="3">VOC family protein</fullName>
    </recommendedName>
</protein>
<dbReference type="RefSeq" id="WP_037376633.1">
    <property type="nucleotide sequence ID" value="NZ_CAUPDS010000013.1"/>
</dbReference>